<proteinExistence type="predicted"/>
<dbReference type="RefSeq" id="WP_183643014.1">
    <property type="nucleotide sequence ID" value="NZ_JACIBV010000001.1"/>
</dbReference>
<reference evidence="1 2" key="1">
    <citation type="submission" date="2020-08" db="EMBL/GenBank/DDBJ databases">
        <title>Sequencing the genomes of 1000 actinobacteria strains.</title>
        <authorList>
            <person name="Klenk H.-P."/>
        </authorList>
    </citation>
    <scope>NUCLEOTIDE SEQUENCE [LARGE SCALE GENOMIC DNA]</scope>
    <source>
        <strain evidence="1 2">DSM 44320</strain>
    </source>
</reference>
<dbReference type="GeneID" id="95387192"/>
<keyword evidence="2" id="KW-1185">Reference proteome</keyword>
<sequence>MTELPLCWWPEGSQGAPTYGGLQLWLQVPCKGRVLWACDAEHLDFLERYVRASVRERVPNRNASLASRLPAWVKSAKNREAVLAGCAALRRRARHCRSAALA</sequence>
<accession>A0A7W5UU86</accession>
<comment type="caution">
    <text evidence="1">The sequence shown here is derived from an EMBL/GenBank/DDBJ whole genome shotgun (WGS) entry which is preliminary data.</text>
</comment>
<dbReference type="Proteomes" id="UP000579945">
    <property type="component" value="Unassembled WGS sequence"/>
</dbReference>
<organism evidence="1 2">
    <name type="scientific">Nonomuraea dietziae</name>
    <dbReference type="NCBI Taxonomy" id="65515"/>
    <lineage>
        <taxon>Bacteria</taxon>
        <taxon>Bacillati</taxon>
        <taxon>Actinomycetota</taxon>
        <taxon>Actinomycetes</taxon>
        <taxon>Streptosporangiales</taxon>
        <taxon>Streptosporangiaceae</taxon>
        <taxon>Nonomuraea</taxon>
    </lineage>
</organism>
<protein>
    <submittedName>
        <fullName evidence="1">Uncharacterized protein</fullName>
    </submittedName>
</protein>
<evidence type="ECO:0000313" key="2">
    <source>
        <dbReference type="Proteomes" id="UP000579945"/>
    </source>
</evidence>
<dbReference type="EMBL" id="JACIBV010000001">
    <property type="protein sequence ID" value="MBB3724707.1"/>
    <property type="molecule type" value="Genomic_DNA"/>
</dbReference>
<name>A0A7W5UU86_9ACTN</name>
<dbReference type="AlphaFoldDB" id="A0A7W5UU86"/>
<evidence type="ECO:0000313" key="1">
    <source>
        <dbReference type="EMBL" id="MBB3724707.1"/>
    </source>
</evidence>
<gene>
    <name evidence="1" type="ORF">FHR33_000567</name>
</gene>